<sequence length="179" mass="20362">MGEILLLLHYCNLCKALYCIERKCNFKIANSEHVRIESSALAELVGICALDLRSSINALQFLSIQSDAHSIDFSAVQKYGERESHVGEKSLFDGWASVFEMGRHMDGHGKVLELSARLQRVQTITQRFQSESEKFHLGLFSNYLSALSGMHRVPLLKDVTELFSEYDQLNSLMMHSQNY</sequence>
<evidence type="ECO:0000256" key="2">
    <source>
        <dbReference type="SAM" id="SignalP"/>
    </source>
</evidence>
<keyword evidence="1" id="KW-0235">DNA replication</keyword>
<reference evidence="5" key="1">
    <citation type="submission" date="2017-02" db="UniProtKB">
        <authorList>
            <consortium name="WormBaseParasite"/>
        </authorList>
    </citation>
    <scope>IDENTIFICATION</scope>
</reference>
<protein>
    <submittedName>
        <fullName evidence="5">Chromosome transmission fidelity protein 18 homolog (inferred by orthology to a human protein)</fullName>
    </submittedName>
</protein>
<dbReference type="GO" id="GO:0006260">
    <property type="term" value="P:DNA replication"/>
    <property type="evidence" value="ECO:0007669"/>
    <property type="project" value="UniProtKB-KW"/>
</dbReference>
<evidence type="ECO:0000313" key="4">
    <source>
        <dbReference type="Proteomes" id="UP000267096"/>
    </source>
</evidence>
<accession>A0A0M3JJJ6</accession>
<evidence type="ECO:0000256" key="1">
    <source>
        <dbReference type="ARBA" id="ARBA00022705"/>
    </source>
</evidence>
<organism evidence="5">
    <name type="scientific">Anisakis simplex</name>
    <name type="common">Herring worm</name>
    <dbReference type="NCBI Taxonomy" id="6269"/>
    <lineage>
        <taxon>Eukaryota</taxon>
        <taxon>Metazoa</taxon>
        <taxon>Ecdysozoa</taxon>
        <taxon>Nematoda</taxon>
        <taxon>Chromadorea</taxon>
        <taxon>Rhabditida</taxon>
        <taxon>Spirurina</taxon>
        <taxon>Ascaridomorpha</taxon>
        <taxon>Ascaridoidea</taxon>
        <taxon>Anisakidae</taxon>
        <taxon>Anisakis</taxon>
        <taxon>Anisakis simplex complex</taxon>
    </lineage>
</organism>
<reference evidence="3 4" key="2">
    <citation type="submission" date="2018-11" db="EMBL/GenBank/DDBJ databases">
        <authorList>
            <consortium name="Pathogen Informatics"/>
        </authorList>
    </citation>
    <scope>NUCLEOTIDE SEQUENCE [LARGE SCALE GENOMIC DNA]</scope>
</reference>
<name>A0A0M3JJJ6_ANISI</name>
<feature type="chain" id="PRO_5043120891" evidence="2">
    <location>
        <begin position="17"/>
        <end position="179"/>
    </location>
</feature>
<dbReference type="WBParaSite" id="ASIM_0000781701-mRNA-1">
    <property type="protein sequence ID" value="ASIM_0000781701-mRNA-1"/>
    <property type="gene ID" value="ASIM_0000781701"/>
</dbReference>
<gene>
    <name evidence="3" type="ORF">ASIM_LOCUS7571</name>
</gene>
<dbReference type="OrthoDB" id="2195431at2759"/>
<dbReference type="PANTHER" id="PTHR23389">
    <property type="entry name" value="CHROMOSOME TRANSMISSION FIDELITY FACTOR 18"/>
    <property type="match status" value="1"/>
</dbReference>
<keyword evidence="4" id="KW-1185">Reference proteome</keyword>
<dbReference type="PANTHER" id="PTHR23389:SF6">
    <property type="entry name" value="REPLICATION FACTOR C SUBUNIT 1"/>
    <property type="match status" value="1"/>
</dbReference>
<proteinExistence type="predicted"/>
<dbReference type="EMBL" id="UYRR01018593">
    <property type="protein sequence ID" value="VDK29499.1"/>
    <property type="molecule type" value="Genomic_DNA"/>
</dbReference>
<dbReference type="Proteomes" id="UP000267096">
    <property type="component" value="Unassembled WGS sequence"/>
</dbReference>
<keyword evidence="2" id="KW-0732">Signal</keyword>
<dbReference type="Gene3D" id="1.10.8.60">
    <property type="match status" value="1"/>
</dbReference>
<evidence type="ECO:0000313" key="5">
    <source>
        <dbReference type="WBParaSite" id="ASIM_0000781701-mRNA-1"/>
    </source>
</evidence>
<dbReference type="AlphaFoldDB" id="A0A0M3JJJ6"/>
<evidence type="ECO:0000313" key="3">
    <source>
        <dbReference type="EMBL" id="VDK29499.1"/>
    </source>
</evidence>
<feature type="signal peptide" evidence="2">
    <location>
        <begin position="1"/>
        <end position="16"/>
    </location>
</feature>